<keyword evidence="1" id="KW-0436">Ligase</keyword>
<keyword evidence="3" id="KW-0067">ATP-binding</keyword>
<dbReference type="GO" id="GO:0005737">
    <property type="term" value="C:cytoplasm"/>
    <property type="evidence" value="ECO:0007669"/>
    <property type="project" value="InterPro"/>
</dbReference>
<evidence type="ECO:0000313" key="5">
    <source>
        <dbReference type="Proteomes" id="UP000298111"/>
    </source>
</evidence>
<gene>
    <name evidence="4" type="ORF">D8771_28925</name>
</gene>
<dbReference type="Proteomes" id="UP000298111">
    <property type="component" value="Unassembled WGS sequence"/>
</dbReference>
<dbReference type="InterPro" id="IPR009080">
    <property type="entry name" value="tRNAsynth_Ia_anticodon-bd"/>
</dbReference>
<dbReference type="InterPro" id="IPR036695">
    <property type="entry name" value="Arg-tRNA-synth_N_sf"/>
</dbReference>
<organism evidence="4 5">
    <name type="scientific">Streptomyces albus</name>
    <dbReference type="NCBI Taxonomy" id="1888"/>
    <lineage>
        <taxon>Bacteria</taxon>
        <taxon>Bacillati</taxon>
        <taxon>Actinomycetota</taxon>
        <taxon>Actinomycetes</taxon>
        <taxon>Kitasatosporales</taxon>
        <taxon>Streptomycetaceae</taxon>
        <taxon>Streptomyces</taxon>
    </lineage>
</organism>
<dbReference type="SUPFAM" id="SSF47323">
    <property type="entry name" value="Anticodon-binding domain of a subclass of class I aminoacyl-tRNA synthetases"/>
    <property type="match status" value="1"/>
</dbReference>
<proteinExistence type="predicted"/>
<dbReference type="Gene3D" id="3.30.1360.70">
    <property type="entry name" value="Arginyl tRNA synthetase N-terminal domain"/>
    <property type="match status" value="1"/>
</dbReference>
<evidence type="ECO:0000313" key="4">
    <source>
        <dbReference type="EMBL" id="TGG76621.1"/>
    </source>
</evidence>
<sequence>MARYGAVFQVAKPVRVDPPRLPYACSVTPAQLARTIRHVLCSALSDRTEGARDACPGEGASGHLTERGVHGHVPERVVVASPPRRGGGDYATGVAFQVGKRCGRSPREVAEVLCERLVADVPQVAEARVVGGGFVNVTLTSQARAALVRGLVARRPAAAGDPAGEPGWAPCDDPGPDIARWASVTGESPAALAVRTERSSSLFRVQFAHARACALLRNGRRLGVRPAADCVDPLPAAGARLLALCADRDRVTEPGALARHLDAVAGAFGAFQETCEPLPRGEEKPGAAHRGRLALAEAAGAVLAGGLSQLGVTAPAHL</sequence>
<evidence type="ECO:0000256" key="1">
    <source>
        <dbReference type="ARBA" id="ARBA00022598"/>
    </source>
</evidence>
<dbReference type="InterPro" id="IPR008909">
    <property type="entry name" value="DALR_anticod-bd"/>
</dbReference>
<protein>
    <submittedName>
        <fullName evidence="4">Uncharacterized protein</fullName>
    </submittedName>
</protein>
<dbReference type="GO" id="GO:0006420">
    <property type="term" value="P:arginyl-tRNA aminoacylation"/>
    <property type="evidence" value="ECO:0007669"/>
    <property type="project" value="InterPro"/>
</dbReference>
<keyword evidence="2" id="KW-0547">Nucleotide-binding</keyword>
<comment type="caution">
    <text evidence="4">The sequence shown here is derived from an EMBL/GenBank/DDBJ whole genome shotgun (WGS) entry which is preliminary data.</text>
</comment>
<dbReference type="EMBL" id="RCIY01000103">
    <property type="protein sequence ID" value="TGG76621.1"/>
    <property type="molecule type" value="Genomic_DNA"/>
</dbReference>
<dbReference type="SMART" id="SM00836">
    <property type="entry name" value="DALR_1"/>
    <property type="match status" value="1"/>
</dbReference>
<evidence type="ECO:0000256" key="3">
    <source>
        <dbReference type="ARBA" id="ARBA00022840"/>
    </source>
</evidence>
<dbReference type="GO" id="GO:0005524">
    <property type="term" value="F:ATP binding"/>
    <property type="evidence" value="ECO:0007669"/>
    <property type="project" value="UniProtKB-KW"/>
</dbReference>
<dbReference type="AlphaFoldDB" id="A0A6C1C7E4"/>
<dbReference type="InterPro" id="IPR005148">
    <property type="entry name" value="Arg-tRNA-synth_N"/>
</dbReference>
<accession>A0A6C1C7E4</accession>
<name>A0A6C1C7E4_9ACTN</name>
<reference evidence="4 5" key="1">
    <citation type="submission" date="2018-10" db="EMBL/GenBank/DDBJ databases">
        <title>Isolation of pseudouridimycin from Streptomyces albus DSM 40763.</title>
        <authorList>
            <person name="Rosenqvist P."/>
            <person name="Metsae-Ketelae M."/>
            <person name="Virta P."/>
        </authorList>
    </citation>
    <scope>NUCLEOTIDE SEQUENCE [LARGE SCALE GENOMIC DNA]</scope>
    <source>
        <strain evidence="4 5">DSM 40763</strain>
    </source>
</reference>
<dbReference type="GO" id="GO:0004814">
    <property type="term" value="F:arginine-tRNA ligase activity"/>
    <property type="evidence" value="ECO:0007669"/>
    <property type="project" value="InterPro"/>
</dbReference>
<dbReference type="Gene3D" id="1.10.730.10">
    <property type="entry name" value="Isoleucyl-tRNA Synthetase, Domain 1"/>
    <property type="match status" value="1"/>
</dbReference>
<dbReference type="SMART" id="SM01016">
    <property type="entry name" value="Arg_tRNA_synt_N"/>
    <property type="match status" value="1"/>
</dbReference>
<dbReference type="SUPFAM" id="SSF55190">
    <property type="entry name" value="Arginyl-tRNA synthetase (ArgRS), N-terminal 'additional' domain"/>
    <property type="match status" value="1"/>
</dbReference>
<dbReference type="Pfam" id="PF05746">
    <property type="entry name" value="DALR_1"/>
    <property type="match status" value="1"/>
</dbReference>
<evidence type="ECO:0000256" key="2">
    <source>
        <dbReference type="ARBA" id="ARBA00022741"/>
    </source>
</evidence>
<dbReference type="Pfam" id="PF03485">
    <property type="entry name" value="Arg_tRNA_synt_N"/>
    <property type="match status" value="1"/>
</dbReference>